<proteinExistence type="predicted"/>
<organism evidence="1 2">
    <name type="scientific">Nonomuraea pusilla</name>
    <dbReference type="NCBI Taxonomy" id="46177"/>
    <lineage>
        <taxon>Bacteria</taxon>
        <taxon>Bacillati</taxon>
        <taxon>Actinomycetota</taxon>
        <taxon>Actinomycetes</taxon>
        <taxon>Streptosporangiales</taxon>
        <taxon>Streptosporangiaceae</taxon>
        <taxon>Nonomuraea</taxon>
    </lineage>
</organism>
<reference evidence="1 2" key="1">
    <citation type="submission" date="2016-10" db="EMBL/GenBank/DDBJ databases">
        <authorList>
            <person name="de Groot N.N."/>
        </authorList>
    </citation>
    <scope>NUCLEOTIDE SEQUENCE [LARGE SCALE GENOMIC DNA]</scope>
    <source>
        <strain evidence="1 2">DSM 43357</strain>
    </source>
</reference>
<sequence>MPEFDPEGGQTYGAWLRSKNIQARPQGWSYATKDQVREYSGKDGRPVKDVTDQLGNRVVQHGLDQQSVVIRNPVVTGTVEVSP</sequence>
<protein>
    <submittedName>
        <fullName evidence="1">Uncharacterized protein</fullName>
    </submittedName>
</protein>
<dbReference type="Proteomes" id="UP000198953">
    <property type="component" value="Unassembled WGS sequence"/>
</dbReference>
<dbReference type="EMBL" id="FOBF01000057">
    <property type="protein sequence ID" value="SEN90071.1"/>
    <property type="molecule type" value="Genomic_DNA"/>
</dbReference>
<keyword evidence="2" id="KW-1185">Reference proteome</keyword>
<accession>A0A1H8KBL5</accession>
<evidence type="ECO:0000313" key="2">
    <source>
        <dbReference type="Proteomes" id="UP000198953"/>
    </source>
</evidence>
<dbReference type="STRING" id="46177.SAMN05660976_08566"/>
<name>A0A1H8KBL5_9ACTN</name>
<evidence type="ECO:0000313" key="1">
    <source>
        <dbReference type="EMBL" id="SEN90071.1"/>
    </source>
</evidence>
<dbReference type="AlphaFoldDB" id="A0A1H8KBL5"/>
<dbReference type="OrthoDB" id="3541485at2"/>
<dbReference type="RefSeq" id="WP_091106170.1">
    <property type="nucleotide sequence ID" value="NZ_FOBF01000057.1"/>
</dbReference>
<gene>
    <name evidence="1" type="ORF">SAMN05660976_08566</name>
</gene>